<dbReference type="InterPro" id="IPR051465">
    <property type="entry name" value="Cell_Envelope_Struct_Comp"/>
</dbReference>
<dbReference type="RefSeq" id="WP_090442338.1">
    <property type="nucleotide sequence ID" value="NZ_FOHU01000006.1"/>
</dbReference>
<keyword evidence="1" id="KW-0677">Repeat</keyword>
<evidence type="ECO:0000256" key="1">
    <source>
        <dbReference type="ARBA" id="ARBA00022737"/>
    </source>
</evidence>
<proteinExistence type="predicted"/>
<keyword evidence="5" id="KW-1185">Reference proteome</keyword>
<evidence type="ECO:0000313" key="4">
    <source>
        <dbReference type="EMBL" id="SET22278.1"/>
    </source>
</evidence>
<feature type="domain" description="SLH" evidence="3">
    <location>
        <begin position="47"/>
        <end position="110"/>
    </location>
</feature>
<dbReference type="PROSITE" id="PS51272">
    <property type="entry name" value="SLH"/>
    <property type="match status" value="2"/>
</dbReference>
<protein>
    <submittedName>
        <fullName evidence="4">S-layer homology domain-containing protein</fullName>
    </submittedName>
</protein>
<dbReference type="PANTHER" id="PTHR43308:SF5">
    <property type="entry name" value="S-LAYER PROTEIN _ PEPTIDOGLYCAN ENDO-BETA-N-ACETYLGLUCOSAMINIDASE"/>
    <property type="match status" value="1"/>
</dbReference>
<reference evidence="4 5" key="1">
    <citation type="submission" date="2016-10" db="EMBL/GenBank/DDBJ databases">
        <authorList>
            <person name="de Groot N.N."/>
        </authorList>
    </citation>
    <scope>NUCLEOTIDE SEQUENCE [LARGE SCALE GENOMIC DNA]</scope>
    <source>
        <strain evidence="4 5">DSM 18979</strain>
    </source>
</reference>
<evidence type="ECO:0000256" key="2">
    <source>
        <dbReference type="SAM" id="SignalP"/>
    </source>
</evidence>
<dbReference type="InterPro" id="IPR001119">
    <property type="entry name" value="SLH_dom"/>
</dbReference>
<dbReference type="EMBL" id="FOHU01000006">
    <property type="protein sequence ID" value="SET22278.1"/>
    <property type="molecule type" value="Genomic_DNA"/>
</dbReference>
<evidence type="ECO:0000259" key="3">
    <source>
        <dbReference type="PROSITE" id="PS51272"/>
    </source>
</evidence>
<dbReference type="STRING" id="426128.SAMN05660297_01727"/>
<keyword evidence="2" id="KW-0732">Signal</keyword>
<dbReference type="OrthoDB" id="1703838at2"/>
<dbReference type="Pfam" id="PF00395">
    <property type="entry name" value="SLH"/>
    <property type="match status" value="2"/>
</dbReference>
<sequence length="933" mass="106288">MKPSKKTYILILTLLLLLQLFPHQVFAIDTLSPYPAYEGLQDGGALYQTIRFTDIDGHWARAAIQETAALSLMSGTGNQRFQPNQPLTHLQALTILVKALGQEEEARRLGEMQTPPTVRDIVVLSAADNWGQGYLQVALQNNIVTPQEMNQILNLTPVQMDNLQQQVSERMEAFEDGELTPAEITNLQNQIRNQLETNATWNRPISRQQMAAWIARALDLEGIYGANMVNVQRFTDMNQMDTEKIPLIEAIIQNGIMSGTSNTTFAPRQTLTRGQMAQMMTKVQEELLEERGLTKKEGEIVTTENIQHQGVTKRVLTIKNDDNSNNLIVVEASNKDFPVRKNGNLSLSNALSRGDWIRYYINEGNEVIYAAVDDVPIREIEGFVETTDIENRQLVMTDFQNRRHILEVPSSAKIQVNGRSVPLDGLLYGMEIKASVHNNRASSLQGYLEEDPDRHGYIPPGTRVKVGDVLFIDSDTVEIRSAGNRERYRINTGTRILRNERPSQLFEVKVGDRVMLFFNDIYSPDIATIRVEDHERHIDGVYRGQIEQVDQRNREIILRNVSTYQQGRWVRHPQDQVKLRAEGDLLYEGGEKITLRDLTSRRDQEVYIALENSYGVPRVAKLLMKQGSTVAYDSTITDIQFGTSRMIVDNVGFNFHPGTIVIKDNRLVDMLNLDLRQTVNIAADLLRGTRNASVISIEGTSMLDDRIDGTRLAIYRGTIQDIHQYGITLGRLAYRLDYLRLEDNRWVEMSGSRRVTLTEDTYIYDSQLELEIEASYFIDTRFIDPEDIEDDELRRRITDRFYLNKGAYFVVKETHVDGEVYEEVLALNLTPVSIHEGGRLHIEHSAIGSISEVDMDNETITLNNVRHWNSLNNRWETVPRGETINTDKAVILLNDTPVGKEELHRLRRNAQAYVVKSKNVSTGDDAYVIIVEQ</sequence>
<dbReference type="AlphaFoldDB" id="A0A1I0CSN5"/>
<dbReference type="Proteomes" id="UP000199568">
    <property type="component" value="Unassembled WGS sequence"/>
</dbReference>
<gene>
    <name evidence="4" type="ORF">SAMN05660297_01727</name>
</gene>
<feature type="chain" id="PRO_5011600129" evidence="2">
    <location>
        <begin position="28"/>
        <end position="933"/>
    </location>
</feature>
<feature type="signal peptide" evidence="2">
    <location>
        <begin position="1"/>
        <end position="27"/>
    </location>
</feature>
<accession>A0A1I0CSN5</accession>
<name>A0A1I0CSN5_9FIRM</name>
<organism evidence="4 5">
    <name type="scientific">Natronincola peptidivorans</name>
    <dbReference type="NCBI Taxonomy" id="426128"/>
    <lineage>
        <taxon>Bacteria</taxon>
        <taxon>Bacillati</taxon>
        <taxon>Bacillota</taxon>
        <taxon>Clostridia</taxon>
        <taxon>Peptostreptococcales</taxon>
        <taxon>Natronincolaceae</taxon>
        <taxon>Natronincola</taxon>
    </lineage>
</organism>
<evidence type="ECO:0000313" key="5">
    <source>
        <dbReference type="Proteomes" id="UP000199568"/>
    </source>
</evidence>
<dbReference type="PANTHER" id="PTHR43308">
    <property type="entry name" value="OUTER MEMBRANE PROTEIN ALPHA-RELATED"/>
    <property type="match status" value="1"/>
</dbReference>
<feature type="domain" description="SLH" evidence="3">
    <location>
        <begin position="231"/>
        <end position="294"/>
    </location>
</feature>